<evidence type="ECO:0000313" key="3">
    <source>
        <dbReference type="Proteomes" id="UP000054988"/>
    </source>
</evidence>
<sequence length="155" mass="17358">MSATTSITSTSNALAQGQGLPSPTPTEVDNSQYGENLTYHHGLRPNPYQLLHLFNTGQYDKCICNVANSDNCLEPIVKNMMFLWAQRWLLERLTEMCSLEIANNMLFTCNYGIGLEGPIMVLSTYPYHPQLSMPPPSDPRAPSKYPNPNMFTVLN</sequence>
<comment type="caution">
    <text evidence="2">The sequence shown here is derived from an EMBL/GenBank/DDBJ whole genome shotgun (WGS) entry which is preliminary data.</text>
</comment>
<dbReference type="Proteomes" id="UP000054988">
    <property type="component" value="Unassembled WGS sequence"/>
</dbReference>
<feature type="compositionally biased region" description="Low complexity" evidence="1">
    <location>
        <begin position="1"/>
        <end position="11"/>
    </location>
</feature>
<name>A0A0W0FHJ6_MONRR</name>
<feature type="region of interest" description="Disordered" evidence="1">
    <location>
        <begin position="1"/>
        <end position="33"/>
    </location>
</feature>
<organism evidence="2 3">
    <name type="scientific">Moniliophthora roreri</name>
    <name type="common">Frosty pod rot fungus</name>
    <name type="synonym">Monilia roreri</name>
    <dbReference type="NCBI Taxonomy" id="221103"/>
    <lineage>
        <taxon>Eukaryota</taxon>
        <taxon>Fungi</taxon>
        <taxon>Dikarya</taxon>
        <taxon>Basidiomycota</taxon>
        <taxon>Agaricomycotina</taxon>
        <taxon>Agaricomycetes</taxon>
        <taxon>Agaricomycetidae</taxon>
        <taxon>Agaricales</taxon>
        <taxon>Marasmiineae</taxon>
        <taxon>Marasmiaceae</taxon>
        <taxon>Moniliophthora</taxon>
    </lineage>
</organism>
<reference evidence="2 3" key="1">
    <citation type="submission" date="2015-12" db="EMBL/GenBank/DDBJ databases">
        <title>Draft genome sequence of Moniliophthora roreri, the causal agent of frosty pod rot of cacao.</title>
        <authorList>
            <person name="Aime M.C."/>
            <person name="Diaz-Valderrama J.R."/>
            <person name="Kijpornyongpan T."/>
            <person name="Phillips-Mora W."/>
        </authorList>
    </citation>
    <scope>NUCLEOTIDE SEQUENCE [LARGE SCALE GENOMIC DNA]</scope>
    <source>
        <strain evidence="2 3">MCA 2952</strain>
    </source>
</reference>
<gene>
    <name evidence="2" type="ORF">WG66_11596</name>
</gene>
<evidence type="ECO:0000256" key="1">
    <source>
        <dbReference type="SAM" id="MobiDB-lite"/>
    </source>
</evidence>
<dbReference type="EMBL" id="LATX01001975">
    <property type="protein sequence ID" value="KTB35823.1"/>
    <property type="molecule type" value="Genomic_DNA"/>
</dbReference>
<protein>
    <submittedName>
        <fullName evidence="2">Uncharacterized protein</fullName>
    </submittedName>
</protein>
<dbReference type="AlphaFoldDB" id="A0A0W0FHJ6"/>
<feature type="compositionally biased region" description="Polar residues" evidence="1">
    <location>
        <begin position="12"/>
        <end position="33"/>
    </location>
</feature>
<evidence type="ECO:0000313" key="2">
    <source>
        <dbReference type="EMBL" id="KTB35823.1"/>
    </source>
</evidence>
<accession>A0A0W0FHJ6</accession>
<proteinExistence type="predicted"/>